<dbReference type="InterPro" id="IPR003439">
    <property type="entry name" value="ABC_transporter-like_ATP-bd"/>
</dbReference>
<dbReference type="PATRIC" id="fig|271.14.peg.138"/>
<reference evidence="6 7" key="1">
    <citation type="submission" date="2015-07" db="EMBL/GenBank/DDBJ databases">
        <authorList>
            <person name="Noorani M."/>
        </authorList>
    </citation>
    <scope>NUCLEOTIDE SEQUENCE [LARGE SCALE GENOMIC DNA]</scope>
    <source>
        <strain evidence="7">ATCC 25104 / DSM 625 / JCM 10724 / NBRC 103206 / NCIMB 11243 / YT-1</strain>
    </source>
</reference>
<gene>
    <name evidence="6" type="primary">hmuV_1</name>
    <name evidence="6" type="ORF">BVI061214_00069</name>
</gene>
<evidence type="ECO:0000256" key="1">
    <source>
        <dbReference type="ARBA" id="ARBA00022448"/>
    </source>
</evidence>
<dbReference type="SUPFAM" id="SSF52540">
    <property type="entry name" value="P-loop containing nucleoside triphosphate hydrolases"/>
    <property type="match status" value="1"/>
</dbReference>
<dbReference type="CDD" id="cd03214">
    <property type="entry name" value="ABC_Iron-Siderophores_B12_Hemin"/>
    <property type="match status" value="1"/>
</dbReference>
<dbReference type="RefSeq" id="WP_053766910.1">
    <property type="nucleotide sequence ID" value="NZ_LHCI01000092.1"/>
</dbReference>
<keyword evidence="3 6" id="KW-0067">ATP-binding</keyword>
<comment type="caution">
    <text evidence="6">The sequence shown here is derived from an EMBL/GenBank/DDBJ whole genome shotgun (WGS) entry which is preliminary data.</text>
</comment>
<dbReference type="SMART" id="SM00382">
    <property type="entry name" value="AAA"/>
    <property type="match status" value="1"/>
</dbReference>
<dbReference type="InterPro" id="IPR003593">
    <property type="entry name" value="AAA+_ATPase"/>
</dbReference>
<protein>
    <submittedName>
        <fullName evidence="6">Hemin import ATP-binding protein HmuV</fullName>
        <ecNumber evidence="6">3.6.3.-</ecNumber>
    </submittedName>
</protein>
<dbReference type="GO" id="GO:0016887">
    <property type="term" value="F:ATP hydrolysis activity"/>
    <property type="evidence" value="ECO:0007669"/>
    <property type="project" value="InterPro"/>
</dbReference>
<keyword evidence="6" id="KW-0378">Hydrolase</keyword>
<name>A0A0N0BML2_THEAQ</name>
<evidence type="ECO:0000256" key="2">
    <source>
        <dbReference type="ARBA" id="ARBA00022741"/>
    </source>
</evidence>
<evidence type="ECO:0000313" key="7">
    <source>
        <dbReference type="Proteomes" id="UP000037685"/>
    </source>
</evidence>
<dbReference type="PANTHER" id="PTHR42794">
    <property type="entry name" value="HEMIN IMPORT ATP-BINDING PROTEIN HMUV"/>
    <property type="match status" value="1"/>
</dbReference>
<dbReference type="EMBL" id="LHCI01000092">
    <property type="protein sequence ID" value="KOX91213.1"/>
    <property type="molecule type" value="Genomic_DNA"/>
</dbReference>
<evidence type="ECO:0000313" key="6">
    <source>
        <dbReference type="EMBL" id="KOX91213.1"/>
    </source>
</evidence>
<feature type="domain" description="ABC transporter" evidence="5">
    <location>
        <begin position="2"/>
        <end position="235"/>
    </location>
</feature>
<dbReference type="EC" id="3.6.3.-" evidence="6"/>
<organism evidence="6 7">
    <name type="scientific">Thermus aquaticus</name>
    <dbReference type="NCBI Taxonomy" id="271"/>
    <lineage>
        <taxon>Bacteria</taxon>
        <taxon>Thermotogati</taxon>
        <taxon>Deinococcota</taxon>
        <taxon>Deinococci</taxon>
        <taxon>Thermales</taxon>
        <taxon>Thermaceae</taxon>
        <taxon>Thermus</taxon>
    </lineage>
</organism>
<dbReference type="Gene3D" id="3.40.50.300">
    <property type="entry name" value="P-loop containing nucleotide triphosphate hydrolases"/>
    <property type="match status" value="1"/>
</dbReference>
<dbReference type="GO" id="GO:0005524">
    <property type="term" value="F:ATP binding"/>
    <property type="evidence" value="ECO:0007669"/>
    <property type="project" value="UniProtKB-KW"/>
</dbReference>
<dbReference type="PROSITE" id="PS50893">
    <property type="entry name" value="ABC_TRANSPORTER_2"/>
    <property type="match status" value="1"/>
</dbReference>
<keyword evidence="4" id="KW-1278">Translocase</keyword>
<dbReference type="Proteomes" id="UP000037685">
    <property type="component" value="Unassembled WGS sequence"/>
</dbReference>
<keyword evidence="2" id="KW-0547">Nucleotide-binding</keyword>
<evidence type="ECO:0000256" key="3">
    <source>
        <dbReference type="ARBA" id="ARBA00022840"/>
    </source>
</evidence>
<dbReference type="AlphaFoldDB" id="A0A0N0BML2"/>
<dbReference type="InterPro" id="IPR027417">
    <property type="entry name" value="P-loop_NTPase"/>
</dbReference>
<sequence>MLEACGVGYLTGGRWIVRGVDLALREGEFLAVLGPNGSGKTTLLRILAGELSPSEGEVRLWGKPLTAYSPKALARRRAVLSQNRQIAFPLTAYEVAFLGRLPHIRGREAPEDHRKTLEALAQTQALPFSDRLQPSLSGGEAMRVEAARLLNQEPQLLLLDEPTNHLDPRYALELLLLFRTLTSQGRAVVAVLHDLNLASLFADRVLLLQEGAVRAFGSPKEVLRPEVLEPVYGVAFAAVAQGEGPPLLFPALRLAGRALSH</sequence>
<dbReference type="Pfam" id="PF00005">
    <property type="entry name" value="ABC_tran"/>
    <property type="match status" value="1"/>
</dbReference>
<dbReference type="PANTHER" id="PTHR42794:SF1">
    <property type="entry name" value="HEMIN IMPORT ATP-BINDING PROTEIN HMUV"/>
    <property type="match status" value="1"/>
</dbReference>
<evidence type="ECO:0000259" key="5">
    <source>
        <dbReference type="PROSITE" id="PS50893"/>
    </source>
</evidence>
<evidence type="ECO:0000256" key="4">
    <source>
        <dbReference type="ARBA" id="ARBA00022967"/>
    </source>
</evidence>
<keyword evidence="1" id="KW-0813">Transport</keyword>
<accession>A0A0N0BML2</accession>
<proteinExistence type="predicted"/>